<dbReference type="Proteomes" id="UP001555826">
    <property type="component" value="Unassembled WGS sequence"/>
</dbReference>
<reference evidence="1 2" key="1">
    <citation type="submission" date="2024-07" db="EMBL/GenBank/DDBJ databases">
        <authorList>
            <person name="Thanompreechachai J."/>
            <person name="Duangmal K."/>
        </authorList>
    </citation>
    <scope>NUCLEOTIDE SEQUENCE [LARGE SCALE GENOMIC DNA]</scope>
    <source>
        <strain evidence="1 2">KCTC 19886</strain>
    </source>
</reference>
<dbReference type="RefSeq" id="WP_367638205.1">
    <property type="nucleotide sequence ID" value="NZ_JBFNQN010000006.1"/>
</dbReference>
<keyword evidence="2" id="KW-1185">Reference proteome</keyword>
<name>A0ABV3P6I2_9ACTN</name>
<evidence type="ECO:0000313" key="1">
    <source>
        <dbReference type="EMBL" id="MEW9265236.1"/>
    </source>
</evidence>
<organism evidence="1 2">
    <name type="scientific">Kineococcus endophyticus</name>
    <dbReference type="NCBI Taxonomy" id="1181883"/>
    <lineage>
        <taxon>Bacteria</taxon>
        <taxon>Bacillati</taxon>
        <taxon>Actinomycetota</taxon>
        <taxon>Actinomycetes</taxon>
        <taxon>Kineosporiales</taxon>
        <taxon>Kineosporiaceae</taxon>
        <taxon>Kineococcus</taxon>
    </lineage>
</organism>
<gene>
    <name evidence="1" type="ORF">AB1207_10805</name>
</gene>
<accession>A0ABV3P6I2</accession>
<protein>
    <submittedName>
        <fullName evidence="1">Uncharacterized protein</fullName>
    </submittedName>
</protein>
<proteinExistence type="predicted"/>
<dbReference type="EMBL" id="JBFNQN010000006">
    <property type="protein sequence ID" value="MEW9265236.1"/>
    <property type="molecule type" value="Genomic_DNA"/>
</dbReference>
<comment type="caution">
    <text evidence="1">The sequence shown here is derived from an EMBL/GenBank/DDBJ whole genome shotgun (WGS) entry which is preliminary data.</text>
</comment>
<evidence type="ECO:0000313" key="2">
    <source>
        <dbReference type="Proteomes" id="UP001555826"/>
    </source>
</evidence>
<sequence length="49" mass="5275">MTVTTERVSTGLDAELDRLLAVLPPGPARRTPAPVASPLCLCWPDETQE</sequence>